<protein>
    <submittedName>
        <fullName evidence="3">CHRD domain-containing protein</fullName>
    </submittedName>
</protein>
<dbReference type="Pfam" id="PF07452">
    <property type="entry name" value="CHRD"/>
    <property type="match status" value="1"/>
</dbReference>
<proteinExistence type="predicted"/>
<evidence type="ECO:0000259" key="2">
    <source>
        <dbReference type="PROSITE" id="PS50933"/>
    </source>
</evidence>
<dbReference type="EMBL" id="CP157948">
    <property type="protein sequence ID" value="XBS89644.1"/>
    <property type="molecule type" value="Genomic_DNA"/>
</dbReference>
<feature type="chain" id="PRO_5043616417" evidence="1">
    <location>
        <begin position="26"/>
        <end position="146"/>
    </location>
</feature>
<reference evidence="3" key="1">
    <citation type="submission" date="2024-06" db="EMBL/GenBank/DDBJ databases">
        <authorList>
            <person name="Sun Y."/>
        </authorList>
    </citation>
    <scope>NUCLEOTIDE SEQUENCE</scope>
    <source>
        <strain evidence="3">IGA1.0</strain>
    </source>
</reference>
<keyword evidence="1" id="KW-0732">Signal</keyword>
<accession>A0AAU7QJT5</accession>
<gene>
    <name evidence="3" type="ORF">ABNK63_14765</name>
</gene>
<dbReference type="AlphaFoldDB" id="A0AAU7QJT5"/>
<evidence type="ECO:0000313" key="3">
    <source>
        <dbReference type="EMBL" id="XBS89644.1"/>
    </source>
</evidence>
<feature type="signal peptide" evidence="1">
    <location>
        <begin position="1"/>
        <end position="25"/>
    </location>
</feature>
<sequence length="146" mass="15047">MHQTLRKILPLAAATLLAFSTAAAAKEVSLSGDFAGENGATNQPSGHVSATLDTVTHQLRYTIDYQGLSGPVTIAHFHGPAGPDVAAGVMQLIPGPYRSGMSNSVTIDAATQSALLNGLSYVNLHTKAHPKGEARAQMTVSPSPGM</sequence>
<organism evidence="3">
    <name type="scientific">Rhodanobacter sp. IGA1.0</name>
    <dbReference type="NCBI Taxonomy" id="3158582"/>
    <lineage>
        <taxon>Bacteria</taxon>
        <taxon>Pseudomonadati</taxon>
        <taxon>Pseudomonadota</taxon>
        <taxon>Gammaproteobacteria</taxon>
        <taxon>Lysobacterales</taxon>
        <taxon>Rhodanobacteraceae</taxon>
        <taxon>Rhodanobacter</taxon>
    </lineage>
</organism>
<dbReference type="InterPro" id="IPR010895">
    <property type="entry name" value="CHRD"/>
</dbReference>
<dbReference type="SMART" id="SM00754">
    <property type="entry name" value="CHRD"/>
    <property type="match status" value="1"/>
</dbReference>
<dbReference type="RefSeq" id="WP_350016054.1">
    <property type="nucleotide sequence ID" value="NZ_CP157948.1"/>
</dbReference>
<feature type="domain" description="CHRD" evidence="2">
    <location>
        <begin position="22"/>
        <end position="143"/>
    </location>
</feature>
<dbReference type="PROSITE" id="PS50933">
    <property type="entry name" value="CHRD"/>
    <property type="match status" value="1"/>
</dbReference>
<evidence type="ECO:0000256" key="1">
    <source>
        <dbReference type="SAM" id="SignalP"/>
    </source>
</evidence>
<name>A0AAU7QJT5_9GAMM</name>